<keyword evidence="3" id="KW-1185">Reference proteome</keyword>
<protein>
    <submittedName>
        <fullName evidence="2">Uncharacterized protein</fullName>
    </submittedName>
</protein>
<name>A0AA39MM78_ARMTA</name>
<reference evidence="2" key="1">
    <citation type="submission" date="2023-06" db="EMBL/GenBank/DDBJ databases">
        <authorList>
            <consortium name="Lawrence Berkeley National Laboratory"/>
            <person name="Ahrendt S."/>
            <person name="Sahu N."/>
            <person name="Indic B."/>
            <person name="Wong-Bajracharya J."/>
            <person name="Merenyi Z."/>
            <person name="Ke H.-M."/>
            <person name="Monk M."/>
            <person name="Kocsube S."/>
            <person name="Drula E."/>
            <person name="Lipzen A."/>
            <person name="Balint B."/>
            <person name="Henrissat B."/>
            <person name="Andreopoulos B."/>
            <person name="Martin F.M."/>
            <person name="Harder C.B."/>
            <person name="Rigling D."/>
            <person name="Ford K.L."/>
            <person name="Foster G.D."/>
            <person name="Pangilinan J."/>
            <person name="Papanicolaou A."/>
            <person name="Barry K."/>
            <person name="LaButti K."/>
            <person name="Viragh M."/>
            <person name="Koriabine M."/>
            <person name="Yan M."/>
            <person name="Riley R."/>
            <person name="Champramary S."/>
            <person name="Plett K.L."/>
            <person name="Tsai I.J."/>
            <person name="Slot J."/>
            <person name="Sipos G."/>
            <person name="Plett J."/>
            <person name="Nagy L.G."/>
            <person name="Grigoriev I.V."/>
        </authorList>
    </citation>
    <scope>NUCLEOTIDE SEQUENCE</scope>
    <source>
        <strain evidence="2">CCBAS 213</strain>
    </source>
</reference>
<feature type="compositionally biased region" description="Low complexity" evidence="1">
    <location>
        <begin position="15"/>
        <end position="26"/>
    </location>
</feature>
<sequence>MPSKTTLPPILAILSSTTSPDPSSHSGGEQPKKKQKVNEGQFRPNDDSQNEEDDSREARRRTPRPIPFDQFLSMPFELPDPRNTTGLPTADEPFPYNKLACSGETPSVLPTGSATPFTNTAYPRLYVPWNHLTAGFPEDLRKAIADSPDKFMAGLPYGAGPKWYADNPRADLLLKEFLDGFDFPDKGPITVFYPVEEKVGKKGKIIEEGRKRKSAFDKPWPLVVTGISEDFMKYLIWQQTFAIPSRIVWNFVPFDPKALAWVVAAFQGNVVRNDATLIAEALACLKVEAWRSVPLQNLVKRITQAKGKSGNPIELTVKMTQSWRLTYVETKNLEDDKGPVFLLMGEPITDDLDLHRALTAHIRNLRVRVNYQQLLNVDKIIGCDWCKNQNHPSHACPFPGVDSAWYGPTADELRLRMMKAGPPNDPGRKRKEGSSKPGGRSKRGKNKDDEWSVVQRGKKH</sequence>
<dbReference type="GeneID" id="85358302"/>
<gene>
    <name evidence="2" type="ORF">EV420DRAFT_1583955</name>
</gene>
<organism evidence="2 3">
    <name type="scientific">Armillaria tabescens</name>
    <name type="common">Ringless honey mushroom</name>
    <name type="synonym">Agaricus tabescens</name>
    <dbReference type="NCBI Taxonomy" id="1929756"/>
    <lineage>
        <taxon>Eukaryota</taxon>
        <taxon>Fungi</taxon>
        <taxon>Dikarya</taxon>
        <taxon>Basidiomycota</taxon>
        <taxon>Agaricomycotina</taxon>
        <taxon>Agaricomycetes</taxon>
        <taxon>Agaricomycetidae</taxon>
        <taxon>Agaricales</taxon>
        <taxon>Marasmiineae</taxon>
        <taxon>Physalacriaceae</taxon>
        <taxon>Desarmillaria</taxon>
    </lineage>
</organism>
<dbReference type="RefSeq" id="XP_060323257.1">
    <property type="nucleotide sequence ID" value="XM_060474754.1"/>
</dbReference>
<dbReference type="AlphaFoldDB" id="A0AA39MM78"/>
<evidence type="ECO:0000256" key="1">
    <source>
        <dbReference type="SAM" id="MobiDB-lite"/>
    </source>
</evidence>
<evidence type="ECO:0000313" key="2">
    <source>
        <dbReference type="EMBL" id="KAK0439472.1"/>
    </source>
</evidence>
<feature type="region of interest" description="Disordered" evidence="1">
    <location>
        <begin position="417"/>
        <end position="460"/>
    </location>
</feature>
<feature type="region of interest" description="Disordered" evidence="1">
    <location>
        <begin position="1"/>
        <end position="91"/>
    </location>
</feature>
<dbReference type="Proteomes" id="UP001175211">
    <property type="component" value="Unassembled WGS sequence"/>
</dbReference>
<accession>A0AA39MM78</accession>
<proteinExistence type="predicted"/>
<dbReference type="EMBL" id="JAUEPS010000085">
    <property type="protein sequence ID" value="KAK0439472.1"/>
    <property type="molecule type" value="Genomic_DNA"/>
</dbReference>
<comment type="caution">
    <text evidence="2">The sequence shown here is derived from an EMBL/GenBank/DDBJ whole genome shotgun (WGS) entry which is preliminary data.</text>
</comment>
<evidence type="ECO:0000313" key="3">
    <source>
        <dbReference type="Proteomes" id="UP001175211"/>
    </source>
</evidence>